<proteinExistence type="predicted"/>
<sequence length="164" mass="18538">MKRLLAWICGLLSAIGITACDYINVKELKPGVSTAVEVRERFGPPHMEWRNEDGSLTWEYSRQPEGIECFMITIGPDQILRSIDQVLNEGTFARVERGMNADQVRRLLGKAASSQFFALKQETVWEWKIDHGEASGGDAVFFTVSFNTDGRVTGTGRYTRYRGR</sequence>
<feature type="signal peptide" evidence="2">
    <location>
        <begin position="1"/>
        <end position="19"/>
    </location>
</feature>
<keyword evidence="4" id="KW-1185">Reference proteome</keyword>
<dbReference type="Proteomes" id="UP001597158">
    <property type="component" value="Unassembled WGS sequence"/>
</dbReference>
<keyword evidence="1 2" id="KW-0732">Signal</keyword>
<gene>
    <name evidence="3" type="ORF">ACFQ4M_01545</name>
</gene>
<dbReference type="PROSITE" id="PS51257">
    <property type="entry name" value="PROKAR_LIPOPROTEIN"/>
    <property type="match status" value="1"/>
</dbReference>
<organism evidence="3 4">
    <name type="scientific">Thauera mechernichensis</name>
    <dbReference type="NCBI Taxonomy" id="82788"/>
    <lineage>
        <taxon>Bacteria</taxon>
        <taxon>Pseudomonadati</taxon>
        <taxon>Pseudomonadota</taxon>
        <taxon>Betaproteobacteria</taxon>
        <taxon>Rhodocyclales</taxon>
        <taxon>Zoogloeaceae</taxon>
        <taxon>Thauera</taxon>
    </lineage>
</organism>
<accession>A0ABW3W8V7</accession>
<feature type="chain" id="PRO_5045418845" description="Lipoprotein" evidence="2">
    <location>
        <begin position="20"/>
        <end position="164"/>
    </location>
</feature>
<evidence type="ECO:0008006" key="5">
    <source>
        <dbReference type="Google" id="ProtNLM"/>
    </source>
</evidence>
<dbReference type="EMBL" id="JBHTMC010000002">
    <property type="protein sequence ID" value="MFD1262246.1"/>
    <property type="molecule type" value="Genomic_DNA"/>
</dbReference>
<evidence type="ECO:0000256" key="1">
    <source>
        <dbReference type="ARBA" id="ARBA00022729"/>
    </source>
</evidence>
<comment type="caution">
    <text evidence="3">The sequence shown here is derived from an EMBL/GenBank/DDBJ whole genome shotgun (WGS) entry which is preliminary data.</text>
</comment>
<evidence type="ECO:0000313" key="3">
    <source>
        <dbReference type="EMBL" id="MFD1262246.1"/>
    </source>
</evidence>
<evidence type="ECO:0000256" key="2">
    <source>
        <dbReference type="SAM" id="SignalP"/>
    </source>
</evidence>
<protein>
    <recommendedName>
        <fullName evidence="5">Lipoprotein</fullName>
    </recommendedName>
</protein>
<evidence type="ECO:0000313" key="4">
    <source>
        <dbReference type="Proteomes" id="UP001597158"/>
    </source>
</evidence>
<dbReference type="RefSeq" id="WP_002928792.1">
    <property type="nucleotide sequence ID" value="NZ_JARQZE010000003.1"/>
</dbReference>
<dbReference type="Gene3D" id="3.30.1450.10">
    <property type="match status" value="1"/>
</dbReference>
<reference evidence="4" key="1">
    <citation type="journal article" date="2019" name="Int. J. Syst. Evol. Microbiol.">
        <title>The Global Catalogue of Microorganisms (GCM) 10K type strain sequencing project: providing services to taxonomists for standard genome sequencing and annotation.</title>
        <authorList>
            <consortium name="The Broad Institute Genomics Platform"/>
            <consortium name="The Broad Institute Genome Sequencing Center for Infectious Disease"/>
            <person name="Wu L."/>
            <person name="Ma J."/>
        </authorList>
    </citation>
    <scope>NUCLEOTIDE SEQUENCE [LARGE SCALE GENOMIC DNA]</scope>
    <source>
        <strain evidence="4">CCUG 48884</strain>
    </source>
</reference>
<name>A0ABW3W8V7_9RHOO</name>
<dbReference type="InterPro" id="IPR037873">
    <property type="entry name" value="BamE-like"/>
</dbReference>